<name>A0A5D2BMD7_GOSDA</name>
<proteinExistence type="predicted"/>
<dbReference type="EMBL" id="CM017708">
    <property type="protein sequence ID" value="TYG56852.1"/>
    <property type="molecule type" value="Genomic_DNA"/>
</dbReference>
<keyword evidence="2" id="KW-1185">Reference proteome</keyword>
<evidence type="ECO:0008006" key="3">
    <source>
        <dbReference type="Google" id="ProtNLM"/>
    </source>
</evidence>
<gene>
    <name evidence="1" type="ORF">ES288_D08G097000v1</name>
</gene>
<accession>A0A5D2BMD7</accession>
<evidence type="ECO:0000313" key="2">
    <source>
        <dbReference type="Proteomes" id="UP000323506"/>
    </source>
</evidence>
<organism evidence="1 2">
    <name type="scientific">Gossypium darwinii</name>
    <name type="common">Darwin's cotton</name>
    <name type="synonym">Gossypium barbadense var. darwinii</name>
    <dbReference type="NCBI Taxonomy" id="34276"/>
    <lineage>
        <taxon>Eukaryota</taxon>
        <taxon>Viridiplantae</taxon>
        <taxon>Streptophyta</taxon>
        <taxon>Embryophyta</taxon>
        <taxon>Tracheophyta</taxon>
        <taxon>Spermatophyta</taxon>
        <taxon>Magnoliopsida</taxon>
        <taxon>eudicotyledons</taxon>
        <taxon>Gunneridae</taxon>
        <taxon>Pentapetalae</taxon>
        <taxon>rosids</taxon>
        <taxon>malvids</taxon>
        <taxon>Malvales</taxon>
        <taxon>Malvaceae</taxon>
        <taxon>Malvoideae</taxon>
        <taxon>Gossypium</taxon>
    </lineage>
</organism>
<reference evidence="1 2" key="1">
    <citation type="submission" date="2019-06" db="EMBL/GenBank/DDBJ databases">
        <title>WGS assembly of Gossypium darwinii.</title>
        <authorList>
            <person name="Chen Z.J."/>
            <person name="Sreedasyam A."/>
            <person name="Ando A."/>
            <person name="Song Q."/>
            <person name="De L."/>
            <person name="Hulse-Kemp A."/>
            <person name="Ding M."/>
            <person name="Ye W."/>
            <person name="Kirkbride R."/>
            <person name="Jenkins J."/>
            <person name="Plott C."/>
            <person name="Lovell J."/>
            <person name="Lin Y.-M."/>
            <person name="Vaughn R."/>
            <person name="Liu B."/>
            <person name="Li W."/>
            <person name="Simpson S."/>
            <person name="Scheffler B."/>
            <person name="Saski C."/>
            <person name="Grover C."/>
            <person name="Hu G."/>
            <person name="Conover J."/>
            <person name="Carlson J."/>
            <person name="Shu S."/>
            <person name="Boston L."/>
            <person name="Williams M."/>
            <person name="Peterson D."/>
            <person name="Mcgee K."/>
            <person name="Jones D."/>
            <person name="Wendel J."/>
            <person name="Stelly D."/>
            <person name="Grimwood J."/>
            <person name="Schmutz J."/>
        </authorList>
    </citation>
    <scope>NUCLEOTIDE SEQUENCE [LARGE SCALE GENOMIC DNA]</scope>
    <source>
        <strain evidence="1">1808015.09</strain>
    </source>
</reference>
<protein>
    <recommendedName>
        <fullName evidence="3">GAG-pre-integrase domain-containing protein</fullName>
    </recommendedName>
</protein>
<dbReference type="Proteomes" id="UP000323506">
    <property type="component" value="Chromosome D08"/>
</dbReference>
<dbReference type="AlphaFoldDB" id="A0A5D2BMD7"/>
<sequence>MSNILGSTKIIEGSKRANILLPRGTTFQINDGLYSTKSQRNFLSFKDIRHNGYHTETISEGNDEYLQITSIIQRNKIILEKLSILSSCLYYMRISTIEAHAIKNQKFTNEFIIWHDRLGHLDLIMM</sequence>
<evidence type="ECO:0000313" key="1">
    <source>
        <dbReference type="EMBL" id="TYG56852.1"/>
    </source>
</evidence>